<dbReference type="SUPFAM" id="SSF51735">
    <property type="entry name" value="NAD(P)-binding Rossmann-fold domains"/>
    <property type="match status" value="1"/>
</dbReference>
<proteinExistence type="inferred from homology"/>
<evidence type="ECO:0000256" key="2">
    <source>
        <dbReference type="RuleBase" id="RU364082"/>
    </source>
</evidence>
<evidence type="ECO:0000256" key="1">
    <source>
        <dbReference type="ARBA" id="ARBA00010944"/>
    </source>
</evidence>
<dbReference type="InterPro" id="IPR029903">
    <property type="entry name" value="RmlD-like-bd"/>
</dbReference>
<keyword evidence="6" id="KW-1185">Reference proteome</keyword>
<keyword evidence="2" id="KW-0521">NADP</keyword>
<dbReference type="PANTHER" id="PTHR10491:SF4">
    <property type="entry name" value="METHIONINE ADENOSYLTRANSFERASE 2 SUBUNIT BETA"/>
    <property type="match status" value="1"/>
</dbReference>
<dbReference type="CDD" id="cd05254">
    <property type="entry name" value="dTDP_HR_like_SDR_e"/>
    <property type="match status" value="1"/>
</dbReference>
<dbReference type="Proteomes" id="UP000023703">
    <property type="component" value="Chromosome"/>
</dbReference>
<comment type="similarity">
    <text evidence="1 2">Belongs to the dTDP-4-dehydrorhamnose reductase family.</text>
</comment>
<keyword evidence="2" id="KW-0560">Oxidoreductase</keyword>
<accession>X5E7F7</accession>
<dbReference type="GO" id="GO:0019305">
    <property type="term" value="P:dTDP-rhamnose biosynthetic process"/>
    <property type="evidence" value="ECO:0007669"/>
    <property type="project" value="UniProtKB-UniPathway"/>
</dbReference>
<feature type="domain" description="RmlD-like substrate binding" evidence="4">
    <location>
        <begin position="1"/>
        <end position="284"/>
    </location>
</feature>
<reference evidence="5 6" key="1">
    <citation type="journal article" date="2015" name="Int. J. Syst. Evol. Microbiol.">
        <title>Revisiting Corynebacterium glyciniphilum (ex Kubota et al., 1972) sp. nov., nom. rev., isolated from putrefied banana.</title>
        <authorList>
            <person name="Al-Dilaimi A."/>
            <person name="Bednarz H."/>
            <person name="Lomker A."/>
            <person name="Niehaus K."/>
            <person name="Kalinowski J."/>
            <person name="Ruckert C."/>
        </authorList>
    </citation>
    <scope>NUCLEOTIDE SEQUENCE [LARGE SCALE GENOMIC DNA]</scope>
    <source>
        <strain evidence="5">AJ 3170</strain>
    </source>
</reference>
<dbReference type="Gene3D" id="3.90.25.10">
    <property type="entry name" value="UDP-galactose 4-epimerase, domain 1"/>
    <property type="match status" value="1"/>
</dbReference>
<evidence type="ECO:0000259" key="4">
    <source>
        <dbReference type="Pfam" id="PF04321"/>
    </source>
</evidence>
<name>X5E7F7_9CORY</name>
<dbReference type="EMBL" id="CP006842">
    <property type="protein sequence ID" value="AHW63350.1"/>
    <property type="molecule type" value="Genomic_DNA"/>
</dbReference>
<sequence length="293" mass="31103">MTVIVTGAHGQVGRCLVALGGEGITRAELDLSSAGTADFRTAVSSLFADGRRPDVMINTAAWTDVDGAEDVTNRRTVEAVNAIAPGELARAAADARTKFIHISTDYVFSGAAPDGGRGWRPDDPVHPANEYGRTKSEGEQAVLAAGGVVVRTSWVWSGPEAPGRDFVSVMATLAENGVDPRVVDDQVGRPTYAPDLAEELWALAHADVASGILNVTNAGEPVSWCGLAKEVFRLSGHDPARVTPCTTRDWPMPAARPPWSVLDLEPWSTRVGRTPPDWQDSVRRGLGAGFRLG</sequence>
<evidence type="ECO:0000313" key="5">
    <source>
        <dbReference type="EMBL" id="AHW63350.1"/>
    </source>
</evidence>
<evidence type="ECO:0000313" key="6">
    <source>
        <dbReference type="Proteomes" id="UP000023703"/>
    </source>
</evidence>
<gene>
    <name evidence="5" type="ORF">CGLY_04510</name>
</gene>
<dbReference type="Pfam" id="PF04321">
    <property type="entry name" value="RmlD_sub_bind"/>
    <property type="match status" value="1"/>
</dbReference>
<dbReference type="HOGENOM" id="CLU_045518_1_2_11"/>
<protein>
    <recommendedName>
        <fullName evidence="2">dTDP-4-dehydrorhamnose reductase</fullName>
        <ecNumber evidence="2">1.1.1.133</ecNumber>
    </recommendedName>
</protein>
<dbReference type="RefSeq" id="WP_227590375.1">
    <property type="nucleotide sequence ID" value="NZ_CP006842.1"/>
</dbReference>
<dbReference type="NCBIfam" id="TIGR01214">
    <property type="entry name" value="rmlD"/>
    <property type="match status" value="1"/>
</dbReference>
<organism evidence="5 6">
    <name type="scientific">Corynebacterium glyciniphilum AJ 3170</name>
    <dbReference type="NCBI Taxonomy" id="1404245"/>
    <lineage>
        <taxon>Bacteria</taxon>
        <taxon>Bacillati</taxon>
        <taxon>Actinomycetota</taxon>
        <taxon>Actinomycetes</taxon>
        <taxon>Mycobacteriales</taxon>
        <taxon>Corynebacteriaceae</taxon>
        <taxon>Corynebacterium</taxon>
    </lineage>
</organism>
<dbReference type="InterPro" id="IPR005913">
    <property type="entry name" value="dTDP_dehydrorham_reduct"/>
</dbReference>
<dbReference type="GO" id="GO:0005829">
    <property type="term" value="C:cytosol"/>
    <property type="evidence" value="ECO:0007669"/>
    <property type="project" value="TreeGrafter"/>
</dbReference>
<dbReference type="eggNOG" id="COG1091">
    <property type="taxonomic scope" value="Bacteria"/>
</dbReference>
<dbReference type="EC" id="1.1.1.133" evidence="2"/>
<comment type="pathway">
    <text evidence="2">Carbohydrate biosynthesis; dTDP-L-rhamnose biosynthesis.</text>
</comment>
<evidence type="ECO:0000256" key="3">
    <source>
        <dbReference type="SAM" id="MobiDB-lite"/>
    </source>
</evidence>
<dbReference type="KEGG" id="cgy:CGLY_04510"/>
<comment type="function">
    <text evidence="2">Catalyzes the reduction of dTDP-6-deoxy-L-lyxo-4-hexulose to yield dTDP-L-rhamnose.</text>
</comment>
<dbReference type="InterPro" id="IPR036291">
    <property type="entry name" value="NAD(P)-bd_dom_sf"/>
</dbReference>
<feature type="region of interest" description="Disordered" evidence="3">
    <location>
        <begin position="115"/>
        <end position="137"/>
    </location>
</feature>
<dbReference type="AlphaFoldDB" id="X5E7F7"/>
<dbReference type="Gene3D" id="3.40.50.720">
    <property type="entry name" value="NAD(P)-binding Rossmann-like Domain"/>
    <property type="match status" value="1"/>
</dbReference>
<dbReference type="STRING" id="1404245.CGLY_04510"/>
<dbReference type="UniPathway" id="UPA00124"/>
<dbReference type="PANTHER" id="PTHR10491">
    <property type="entry name" value="DTDP-4-DEHYDRORHAMNOSE REDUCTASE"/>
    <property type="match status" value="1"/>
</dbReference>
<dbReference type="GO" id="GO:0008831">
    <property type="term" value="F:dTDP-4-dehydrorhamnose reductase activity"/>
    <property type="evidence" value="ECO:0007669"/>
    <property type="project" value="UniProtKB-EC"/>
</dbReference>